<organism evidence="5 6">
    <name type="scientific">Anaerovirgula multivorans</name>
    <dbReference type="NCBI Taxonomy" id="312168"/>
    <lineage>
        <taxon>Bacteria</taxon>
        <taxon>Bacillati</taxon>
        <taxon>Bacillota</taxon>
        <taxon>Clostridia</taxon>
        <taxon>Peptostreptococcales</taxon>
        <taxon>Natronincolaceae</taxon>
        <taxon>Anaerovirgula</taxon>
    </lineage>
</organism>
<sequence length="585" mass="65318">MGNYLDVIKNLILFKEPERKETFTLQETSFDENQKENEKTVESNKRPTKELEVQRKHNDLKVSTDEEKNMKKDKLKISKKLSENLAYIKKIYRIPTNADVVIRKFKVVVKDMSVNAFMIFIDGMTNTKVIDDNILQPLMLLSNLDIKTDDLDIAKYIESHLITHNQIKATKKFVDVIDEVNFGGCGVFVDGLDVAFAADVKGWLGRSVGPPNTEITIRGPQEGFVEALRPNTGLVRKILKDEDLIVESASIGKKSKTPVSILYIKDIANDSLVEEVRRRLNNIHVDNILDSGELEQLIEDVTILPIPQTIATERPDRVASMLTEGKVALIMHGSPFALIVPCTLPELFHSPEDSYMRFPYVNLLRFMRVVGMIVALLLPGTYIAITSYHYEMIPTDLLMSITATREIVPFPAVIELLLMEFAFELIREAGIRIPGPIGPTLGIVAGLVLGQAAVAANIVSPIMIIVVAIAGVGSFTIPNFSLAFAFRILKFGYILLGAMAGFLGIAIGLFLQGLWFLSAKSFGVSMFSPIGPVTSLAFYNDFTRVPIWKQEKRPDFLNTKEITKQPKISRKWLNKKSGDGDDNGE</sequence>
<keyword evidence="2 4" id="KW-0472">Membrane</keyword>
<dbReference type="Proteomes" id="UP000198304">
    <property type="component" value="Unassembled WGS sequence"/>
</dbReference>
<comment type="similarity">
    <text evidence="1">Belongs to the GerABKA family.</text>
</comment>
<evidence type="ECO:0000256" key="3">
    <source>
        <dbReference type="SAM" id="MobiDB-lite"/>
    </source>
</evidence>
<feature type="compositionally biased region" description="Basic and acidic residues" evidence="3">
    <location>
        <begin position="32"/>
        <end position="57"/>
    </location>
</feature>
<gene>
    <name evidence="5" type="ORF">SAMN05446037_103046</name>
</gene>
<keyword evidence="4" id="KW-1133">Transmembrane helix</keyword>
<dbReference type="GO" id="GO:0016020">
    <property type="term" value="C:membrane"/>
    <property type="evidence" value="ECO:0007669"/>
    <property type="project" value="InterPro"/>
</dbReference>
<dbReference type="PIRSF" id="PIRSF005690">
    <property type="entry name" value="GerBA"/>
    <property type="match status" value="1"/>
</dbReference>
<dbReference type="GO" id="GO:0009847">
    <property type="term" value="P:spore germination"/>
    <property type="evidence" value="ECO:0007669"/>
    <property type="project" value="InterPro"/>
</dbReference>
<proteinExistence type="inferred from homology"/>
<keyword evidence="4" id="KW-0812">Transmembrane</keyword>
<reference evidence="5 6" key="1">
    <citation type="submission" date="2017-06" db="EMBL/GenBank/DDBJ databases">
        <authorList>
            <person name="Kim H.J."/>
            <person name="Triplett B.A."/>
        </authorList>
    </citation>
    <scope>NUCLEOTIDE SEQUENCE [LARGE SCALE GENOMIC DNA]</scope>
    <source>
        <strain evidence="5 6">SCA</strain>
    </source>
</reference>
<dbReference type="AlphaFoldDB" id="A0A239IWV9"/>
<feature type="transmembrane region" description="Helical" evidence="4">
    <location>
        <begin position="462"/>
        <end position="486"/>
    </location>
</feature>
<evidence type="ECO:0000313" key="5">
    <source>
        <dbReference type="EMBL" id="SNS96914.1"/>
    </source>
</evidence>
<evidence type="ECO:0000313" key="6">
    <source>
        <dbReference type="Proteomes" id="UP000198304"/>
    </source>
</evidence>
<dbReference type="Pfam" id="PF03323">
    <property type="entry name" value="GerA"/>
    <property type="match status" value="1"/>
</dbReference>
<evidence type="ECO:0000256" key="2">
    <source>
        <dbReference type="ARBA" id="ARBA00023136"/>
    </source>
</evidence>
<keyword evidence="6" id="KW-1185">Reference proteome</keyword>
<dbReference type="InterPro" id="IPR050768">
    <property type="entry name" value="UPF0353/GerABKA_families"/>
</dbReference>
<dbReference type="InterPro" id="IPR004995">
    <property type="entry name" value="Spore_Ger"/>
</dbReference>
<accession>A0A239IWV9</accession>
<dbReference type="OrthoDB" id="9772630at2"/>
<feature type="transmembrane region" description="Helical" evidence="4">
    <location>
        <begin position="493"/>
        <end position="515"/>
    </location>
</feature>
<feature type="transmembrane region" description="Helical" evidence="4">
    <location>
        <begin position="408"/>
        <end position="426"/>
    </location>
</feature>
<feature type="region of interest" description="Disordered" evidence="3">
    <location>
        <begin position="24"/>
        <end position="57"/>
    </location>
</feature>
<feature type="transmembrane region" description="Helical" evidence="4">
    <location>
        <begin position="438"/>
        <end position="456"/>
    </location>
</feature>
<dbReference type="RefSeq" id="WP_089284738.1">
    <property type="nucleotide sequence ID" value="NZ_FZOJ01000030.1"/>
</dbReference>
<evidence type="ECO:0000256" key="4">
    <source>
        <dbReference type="SAM" id="Phobius"/>
    </source>
</evidence>
<name>A0A239IWV9_9FIRM</name>
<dbReference type="PANTHER" id="PTHR22550:SF5">
    <property type="entry name" value="LEUCINE ZIPPER PROTEIN 4"/>
    <property type="match status" value="1"/>
</dbReference>
<dbReference type="EMBL" id="FZOJ01000030">
    <property type="protein sequence ID" value="SNS96914.1"/>
    <property type="molecule type" value="Genomic_DNA"/>
</dbReference>
<feature type="transmembrane region" description="Helical" evidence="4">
    <location>
        <begin position="369"/>
        <end position="388"/>
    </location>
</feature>
<dbReference type="PANTHER" id="PTHR22550">
    <property type="entry name" value="SPORE GERMINATION PROTEIN"/>
    <property type="match status" value="1"/>
</dbReference>
<protein>
    <submittedName>
        <fullName evidence="5">Spore germination protein KA</fullName>
    </submittedName>
</protein>
<evidence type="ECO:0000256" key="1">
    <source>
        <dbReference type="ARBA" id="ARBA00005278"/>
    </source>
</evidence>